<organism evidence="2 3">
    <name type="scientific">Paraburkholderia humisilvae</name>
    <dbReference type="NCBI Taxonomy" id="627669"/>
    <lineage>
        <taxon>Bacteria</taxon>
        <taxon>Pseudomonadati</taxon>
        <taxon>Pseudomonadota</taxon>
        <taxon>Betaproteobacteria</taxon>
        <taxon>Burkholderiales</taxon>
        <taxon>Burkholderiaceae</taxon>
        <taxon>Paraburkholderia</taxon>
    </lineage>
</organism>
<feature type="compositionally biased region" description="Low complexity" evidence="1">
    <location>
        <begin position="278"/>
        <end position="313"/>
    </location>
</feature>
<sequence length="960" mass="96148">MIMNATIAPPVADAKASGALPSEGTVDDPSSAGHLADEIVDGLPSPAAKNMLSAGMPVSGAALPLAPGAAPALAYASLSTPAAGVALPAQPATPGAAAMLPIAATLATSAMLPAAAALATVPTGATLATPAMVPTAATLATSATLAAAATLTSAATPAMPALVPSSVDAGNTPVTASVRVLAAALPAQPATGGLSVPLAADAASLPAAGAPATSTLSPVDAGSLHVFAAANPAPPTYDEANPPPAYDEASVPPAYSEANPTLAAASATHFTIGTVLTPTSSATTPATTPGAPASPSASTPAGATSTPLPAGAPDPSGSTSVNIPGVDANAPPDSLNGILYKALTALKSDPSATAPGSGQPADGVNPPVSTTSGDGTSGSDGSDGASANTAPPSFGQAAQTLYNWMSTDPSMQGGKCVGPDELQQIANGTGVGAGASPELQAAAREMLANGDQFKSALGGKDDLANANDFAKFVATDKDTPLSDQQLQTLSVLGRHEGDISLKTKDIQSKIDDPNTPPDLKAALQQLQSDPSLVAKLDAGQNGKIDGKFSGKDITNLVKSHPELKQYNEAQAELYVNDYIPSDDTDDDPQPRPMTQNDAMRELYRYSDYLPKNISKQDLQNIVDGTGGEGKCPPQVIAAAEYFLKNPSQWQDVAGPSGSIKRSSLENVIAQKVQLNQDEKDTIDTIQSNRDAFFGGGNLTRDKLKSIAADTSQSDDVRKAAQQMLDDPMLFGMLDNALHGHAGNPIYAADDGKISSKDFDKFNANLQNKNVATVPASHAPATPEEAAEVQTMRDGTLDQPEEKKSKGGGLLKFAEGLLKVFSKILDVIGTVFSALGEIPGIGIIFKAASAGAAAISGQLNVASVAAGGGSKADIINAEKEAGLSTAAGVVSAFVAPGAGGAIVKGIEGGVEHAVDSGISKSVITKAVGSGVKDEAEDEAGGKIKDEIANQYNEQPQPSPAV</sequence>
<evidence type="ECO:0000313" key="2">
    <source>
        <dbReference type="EMBL" id="CAB3772201.1"/>
    </source>
</evidence>
<dbReference type="AlphaFoldDB" id="A0A6J5F3C8"/>
<evidence type="ECO:0000256" key="1">
    <source>
        <dbReference type="SAM" id="MobiDB-lite"/>
    </source>
</evidence>
<feature type="region of interest" description="Disordered" evidence="1">
    <location>
        <begin position="16"/>
        <end position="37"/>
    </location>
</feature>
<dbReference type="RefSeq" id="WP_217478060.1">
    <property type="nucleotide sequence ID" value="NZ_CADIKH010000057.1"/>
</dbReference>
<feature type="region of interest" description="Disordered" evidence="1">
    <location>
        <begin position="234"/>
        <end position="254"/>
    </location>
</feature>
<feature type="region of interest" description="Disordered" evidence="1">
    <location>
        <begin position="926"/>
        <end position="960"/>
    </location>
</feature>
<dbReference type="EMBL" id="CADIKH010000057">
    <property type="protein sequence ID" value="CAB3772201.1"/>
    <property type="molecule type" value="Genomic_DNA"/>
</dbReference>
<proteinExistence type="predicted"/>
<feature type="region of interest" description="Disordered" evidence="1">
    <location>
        <begin position="278"/>
        <end position="329"/>
    </location>
</feature>
<dbReference type="Proteomes" id="UP000494363">
    <property type="component" value="Unassembled WGS sequence"/>
</dbReference>
<protein>
    <recommendedName>
        <fullName evidence="4">Type III secretion translocon protein HrpF</fullName>
    </recommendedName>
</protein>
<feature type="compositionally biased region" description="Low complexity" evidence="1">
    <location>
        <begin position="369"/>
        <end position="384"/>
    </location>
</feature>
<accession>A0A6J5F3C8</accession>
<evidence type="ECO:0000313" key="3">
    <source>
        <dbReference type="Proteomes" id="UP000494363"/>
    </source>
</evidence>
<dbReference type="Pfam" id="PF05819">
    <property type="entry name" value="NolX"/>
    <property type="match status" value="1"/>
</dbReference>
<feature type="region of interest" description="Disordered" evidence="1">
    <location>
        <begin position="350"/>
        <end position="394"/>
    </location>
</feature>
<gene>
    <name evidence="2" type="ORF">LMG29542_06823</name>
</gene>
<reference evidence="2 3" key="1">
    <citation type="submission" date="2020-04" db="EMBL/GenBank/DDBJ databases">
        <authorList>
            <person name="De Canck E."/>
        </authorList>
    </citation>
    <scope>NUCLEOTIDE SEQUENCE [LARGE SCALE GENOMIC DNA]</scope>
    <source>
        <strain evidence="2 3">LMG 29542</strain>
    </source>
</reference>
<keyword evidence="3" id="KW-1185">Reference proteome</keyword>
<feature type="compositionally biased region" description="Polar residues" evidence="1">
    <location>
        <begin position="385"/>
        <end position="394"/>
    </location>
</feature>
<name>A0A6J5F3C8_9BURK</name>
<dbReference type="InterPro" id="IPR008718">
    <property type="entry name" value="NolX"/>
</dbReference>
<evidence type="ECO:0008006" key="4">
    <source>
        <dbReference type="Google" id="ProtNLM"/>
    </source>
</evidence>